<comment type="caution">
    <text evidence="3">The sequence shown here is derived from an EMBL/GenBank/DDBJ whole genome shotgun (WGS) entry which is preliminary data.</text>
</comment>
<protein>
    <recommendedName>
        <fullName evidence="5">Integral membrane protein</fullName>
    </recommendedName>
</protein>
<dbReference type="EMBL" id="JAVRER010000032">
    <property type="protein sequence ID" value="MDT0417727.1"/>
    <property type="molecule type" value="Genomic_DNA"/>
</dbReference>
<dbReference type="RefSeq" id="WP_043255260.1">
    <property type="nucleotide sequence ID" value="NZ_JAVRER010000032.1"/>
</dbReference>
<keyword evidence="2" id="KW-1133">Transmembrane helix</keyword>
<keyword evidence="2" id="KW-0472">Membrane</keyword>
<feature type="transmembrane region" description="Helical" evidence="2">
    <location>
        <begin position="26"/>
        <end position="47"/>
    </location>
</feature>
<dbReference type="Proteomes" id="UP001183607">
    <property type="component" value="Unassembled WGS sequence"/>
</dbReference>
<accession>A0ABD5EAA8</accession>
<reference evidence="4" key="1">
    <citation type="submission" date="2023-07" db="EMBL/GenBank/DDBJ databases">
        <title>30 novel species of actinomycetes from the DSMZ collection.</title>
        <authorList>
            <person name="Nouioui I."/>
        </authorList>
    </citation>
    <scope>NUCLEOTIDE SEQUENCE [LARGE SCALE GENOMIC DNA]</scope>
    <source>
        <strain evidence="4">DSM 41982</strain>
    </source>
</reference>
<evidence type="ECO:0008006" key="5">
    <source>
        <dbReference type="Google" id="ProtNLM"/>
    </source>
</evidence>
<dbReference type="AlphaFoldDB" id="A0ABD5EAA8"/>
<feature type="transmembrane region" description="Helical" evidence="2">
    <location>
        <begin position="89"/>
        <end position="106"/>
    </location>
</feature>
<proteinExistence type="predicted"/>
<name>A0ABD5EAA8_9ACTN</name>
<feature type="transmembrane region" description="Helical" evidence="2">
    <location>
        <begin position="112"/>
        <end position="135"/>
    </location>
</feature>
<evidence type="ECO:0000256" key="2">
    <source>
        <dbReference type="SAM" id="Phobius"/>
    </source>
</evidence>
<organism evidence="3 4">
    <name type="scientific">Streptomyces evansiae</name>
    <dbReference type="NCBI Taxonomy" id="3075535"/>
    <lineage>
        <taxon>Bacteria</taxon>
        <taxon>Bacillati</taxon>
        <taxon>Actinomycetota</taxon>
        <taxon>Actinomycetes</taxon>
        <taxon>Kitasatosporales</taxon>
        <taxon>Streptomycetaceae</taxon>
        <taxon>Streptomyces</taxon>
    </lineage>
</organism>
<feature type="region of interest" description="Disordered" evidence="1">
    <location>
        <begin position="1"/>
        <end position="22"/>
    </location>
</feature>
<sequence length="145" mass="15967">MAHAAAPATAPKPPAPAQRHRPARRITAITASNVFWLAAGYGLWASVTTRHEHRMTGWNVLYGCVAGIVFGLVYLALRQVTPAIPRVRRALVWAVFWGGSIGYLHSLSNPTILWSVFLGLILAASAFLMAFYHFYTREVPTDAHL</sequence>
<evidence type="ECO:0000256" key="1">
    <source>
        <dbReference type="SAM" id="MobiDB-lite"/>
    </source>
</evidence>
<feature type="transmembrane region" description="Helical" evidence="2">
    <location>
        <begin position="59"/>
        <end position="77"/>
    </location>
</feature>
<gene>
    <name evidence="3" type="ORF">RM574_19785</name>
</gene>
<keyword evidence="2" id="KW-0812">Transmembrane</keyword>
<evidence type="ECO:0000313" key="3">
    <source>
        <dbReference type="EMBL" id="MDT0417727.1"/>
    </source>
</evidence>
<evidence type="ECO:0000313" key="4">
    <source>
        <dbReference type="Proteomes" id="UP001183607"/>
    </source>
</evidence>